<proteinExistence type="inferred from homology"/>
<feature type="region of interest" description="Disordered" evidence="2">
    <location>
        <begin position="305"/>
        <end position="348"/>
    </location>
</feature>
<dbReference type="PANTHER" id="PTHR22972">
    <property type="entry name" value="SERINE/THREONINE PROTEIN KINASE"/>
    <property type="match status" value="1"/>
</dbReference>
<organism evidence="3 4">
    <name type="scientific">Hucho hucho</name>
    <name type="common">huchen</name>
    <dbReference type="NCBI Taxonomy" id="62062"/>
    <lineage>
        <taxon>Eukaryota</taxon>
        <taxon>Metazoa</taxon>
        <taxon>Chordata</taxon>
        <taxon>Craniata</taxon>
        <taxon>Vertebrata</taxon>
        <taxon>Euteleostomi</taxon>
        <taxon>Actinopterygii</taxon>
        <taxon>Neopterygii</taxon>
        <taxon>Teleostei</taxon>
        <taxon>Protacanthopterygii</taxon>
        <taxon>Salmoniformes</taxon>
        <taxon>Salmonidae</taxon>
        <taxon>Salmoninae</taxon>
        <taxon>Hucho</taxon>
    </lineage>
</organism>
<dbReference type="InterPro" id="IPR051511">
    <property type="entry name" value="MitoQC_Scaffold_Kinases"/>
</dbReference>
<comment type="similarity">
    <text evidence="1">Belongs to the protein kinase superfamily.</text>
</comment>
<feature type="compositionally biased region" description="Polar residues" evidence="2">
    <location>
        <begin position="308"/>
        <end position="324"/>
    </location>
</feature>
<evidence type="ECO:0008006" key="5">
    <source>
        <dbReference type="Google" id="ProtNLM"/>
    </source>
</evidence>
<reference evidence="3" key="2">
    <citation type="submission" date="2025-08" db="UniProtKB">
        <authorList>
            <consortium name="Ensembl"/>
        </authorList>
    </citation>
    <scope>IDENTIFICATION</scope>
</reference>
<evidence type="ECO:0000256" key="1">
    <source>
        <dbReference type="ARBA" id="ARBA00038349"/>
    </source>
</evidence>
<reference evidence="3" key="3">
    <citation type="submission" date="2025-09" db="UniProtKB">
        <authorList>
            <consortium name="Ensembl"/>
        </authorList>
    </citation>
    <scope>IDENTIFICATION</scope>
</reference>
<evidence type="ECO:0000256" key="2">
    <source>
        <dbReference type="SAM" id="MobiDB-lite"/>
    </source>
</evidence>
<evidence type="ECO:0000313" key="3">
    <source>
        <dbReference type="Ensembl" id="ENSHHUP00000072641.1"/>
    </source>
</evidence>
<evidence type="ECO:0000313" key="4">
    <source>
        <dbReference type="Proteomes" id="UP000314982"/>
    </source>
</evidence>
<dbReference type="Ensembl" id="ENSHHUT00000075042.1">
    <property type="protein sequence ID" value="ENSHHUP00000072641.1"/>
    <property type="gene ID" value="ENSHHUG00000042639.1"/>
</dbReference>
<accession>A0A4W5Q622</accession>
<keyword evidence="4" id="KW-1185">Reference proteome</keyword>
<dbReference type="GeneTree" id="ENSGT00610000087460"/>
<dbReference type="GO" id="GO:0004672">
    <property type="term" value="F:protein kinase activity"/>
    <property type="evidence" value="ECO:0007669"/>
    <property type="project" value="TreeGrafter"/>
</dbReference>
<protein>
    <recommendedName>
        <fullName evidence="5">PEAK family member 3</fullName>
    </recommendedName>
</protein>
<dbReference type="Proteomes" id="UP000314982">
    <property type="component" value="Unassembled WGS sequence"/>
</dbReference>
<reference evidence="4" key="1">
    <citation type="submission" date="2018-06" db="EMBL/GenBank/DDBJ databases">
        <title>Genome assembly of Danube salmon.</title>
        <authorList>
            <person name="Macqueen D.J."/>
            <person name="Gundappa M.K."/>
        </authorList>
    </citation>
    <scope>NUCLEOTIDE SEQUENCE [LARGE SCALE GENOMIC DNA]</scope>
</reference>
<feature type="region of interest" description="Disordered" evidence="2">
    <location>
        <begin position="33"/>
        <end position="61"/>
    </location>
</feature>
<dbReference type="AlphaFoldDB" id="A0A4W5Q622"/>
<feature type="compositionally biased region" description="Basic and acidic residues" evidence="2">
    <location>
        <begin position="328"/>
        <end position="339"/>
    </location>
</feature>
<name>A0A4W5Q622_9TELE</name>
<dbReference type="STRING" id="62062.ENSHHUP00000072641"/>
<dbReference type="PANTHER" id="PTHR22972:SF5">
    <property type="entry name" value="INACTIVE TYROSINE-PROTEIN KINASE PEAK1"/>
    <property type="match status" value="1"/>
</dbReference>
<sequence length="643" mass="71506">MDCAAIDCLTQGAERQSGPPVLPIKQRRSLYSQGSSMGSSVDLELDGSVSSPLGPHQHHQHPISSTCTDVFSAATDCHALQCPIHQRYDPSYCHQERFFSDSTTPPPVPKKRLARTLSLPGVYLCPLSLLPCSQQNYDNPLYMLVPIAGNQPHVERDEERQVQKSPLHLQPLSQLDFDTPDEQLTYFFSSFYNQGDISQGIQHRHLLFLRSMEQRMEAGVLLRVSGEGIVAFQPQDFLLCENYQPKQIAGSLYYSLHSLKFPGRIIAAKVSSEVGPLFQPTSVPPNVNIQQVIVSFLSCPALEKEPGTKNTATSDSSQSDQAGTESPDESRIEAERSQGESEESSGPTVASLLLKGYAVTIERDLPQATLEDFVQEGRFLQSFKPLVYERQLSILLLQLALGLQHLCSNAATCTELKAQGILLVWPRERGGGKEADKEEESGRSEEIELLENEKEKIKGDIQELWRKWGTPRVVLTNHPSHSDPSLFQPAHAAPSIQSQFGVLLEYCLYLSDNTPSQHTQSSESAIQSSPYLPGLLQLASWLQEGGSGLQIADVVGVLQALLWGPRAELFRVNPTVPSTLHNWLSVKQALLMLKLAERGLIQDLPSLDWEHCLCLQYLSFTDSETLMRTTAQLRFHNTMDRKL</sequence>